<feature type="region of interest" description="Disordered" evidence="1">
    <location>
        <begin position="63"/>
        <end position="97"/>
    </location>
</feature>
<dbReference type="SUPFAM" id="SSF52091">
    <property type="entry name" value="SpoIIaa-like"/>
    <property type="match status" value="1"/>
</dbReference>
<sequence>MHFTLRIDGTAAHITVHGEIDYTTLPTLRAATAGLPREVTEPVRDLHDARFTDVAGLHRQARTGSANQAVAAASPHLDAAPSRAAPRPRSSRRAGLGAAVACCTTTRLAKRSS</sequence>
<dbReference type="Proteomes" id="UP000629287">
    <property type="component" value="Unassembled WGS sequence"/>
</dbReference>
<accession>A0A8I0PES8</accession>
<keyword evidence="3" id="KW-1185">Reference proteome</keyword>
<dbReference type="RefSeq" id="WP_334448110.1">
    <property type="nucleotide sequence ID" value="NZ_JARUMH010000010.1"/>
</dbReference>
<dbReference type="EMBL" id="JADBGF010000001">
    <property type="protein sequence ID" value="MBE1602847.1"/>
    <property type="molecule type" value="Genomic_DNA"/>
</dbReference>
<dbReference type="InterPro" id="IPR036513">
    <property type="entry name" value="STAS_dom_sf"/>
</dbReference>
<evidence type="ECO:0000313" key="2">
    <source>
        <dbReference type="EMBL" id="MBE1602847.1"/>
    </source>
</evidence>
<feature type="compositionally biased region" description="Low complexity" evidence="1">
    <location>
        <begin position="79"/>
        <end position="88"/>
    </location>
</feature>
<comment type="caution">
    <text evidence="2">The sequence shown here is derived from an EMBL/GenBank/DDBJ whole genome shotgun (WGS) entry which is preliminary data.</text>
</comment>
<reference evidence="2 3" key="1">
    <citation type="submission" date="2020-10" db="EMBL/GenBank/DDBJ databases">
        <title>Sequencing the genomes of 1000 actinobacteria strains.</title>
        <authorList>
            <person name="Klenk H.-P."/>
        </authorList>
    </citation>
    <scope>NUCLEOTIDE SEQUENCE [LARGE SCALE GENOMIC DNA]</scope>
    <source>
        <strain evidence="2 3">DSM 41803</strain>
    </source>
</reference>
<gene>
    <name evidence="2" type="ORF">H4687_008976</name>
</gene>
<organism evidence="2 3">
    <name type="scientific">Streptomyces stelliscabiei</name>
    <dbReference type="NCBI Taxonomy" id="146820"/>
    <lineage>
        <taxon>Bacteria</taxon>
        <taxon>Bacillati</taxon>
        <taxon>Actinomycetota</taxon>
        <taxon>Actinomycetes</taxon>
        <taxon>Kitasatosporales</taxon>
        <taxon>Streptomycetaceae</taxon>
        <taxon>Streptomyces</taxon>
    </lineage>
</organism>
<evidence type="ECO:0000313" key="3">
    <source>
        <dbReference type="Proteomes" id="UP000629287"/>
    </source>
</evidence>
<dbReference type="AlphaFoldDB" id="A0A8I0PES8"/>
<evidence type="ECO:0000256" key="1">
    <source>
        <dbReference type="SAM" id="MobiDB-lite"/>
    </source>
</evidence>
<name>A0A8I0PES8_9ACTN</name>
<evidence type="ECO:0008006" key="4">
    <source>
        <dbReference type="Google" id="ProtNLM"/>
    </source>
</evidence>
<protein>
    <recommendedName>
        <fullName evidence="4">Anti-sigma factor antagonist</fullName>
    </recommendedName>
</protein>
<proteinExistence type="predicted"/>
<dbReference type="Gene3D" id="3.30.750.24">
    <property type="entry name" value="STAS domain"/>
    <property type="match status" value="1"/>
</dbReference>